<dbReference type="EMBL" id="FOZL01000002">
    <property type="protein sequence ID" value="SFS21498.1"/>
    <property type="molecule type" value="Genomic_DNA"/>
</dbReference>
<protein>
    <recommendedName>
        <fullName evidence="4">Salt-induced outer membrane protein YdiY</fullName>
    </recommendedName>
</protein>
<keyword evidence="3" id="KW-1185">Reference proteome</keyword>
<feature type="chain" id="PRO_5011796960" description="Salt-induced outer membrane protein YdiY" evidence="1">
    <location>
        <begin position="21"/>
        <end position="380"/>
    </location>
</feature>
<name>A0A1I6N133_9BACT</name>
<dbReference type="STRING" id="474950.SAMN05421771_4220"/>
<feature type="signal peptide" evidence="1">
    <location>
        <begin position="1"/>
        <end position="20"/>
    </location>
</feature>
<dbReference type="Proteomes" id="UP000199024">
    <property type="component" value="Unassembled WGS sequence"/>
</dbReference>
<evidence type="ECO:0008006" key="4">
    <source>
        <dbReference type="Google" id="ProtNLM"/>
    </source>
</evidence>
<dbReference type="Pfam" id="PF04338">
    <property type="entry name" value="DUF481"/>
    <property type="match status" value="1"/>
</dbReference>
<accession>A0A1I6N133</accession>
<proteinExistence type="predicted"/>
<evidence type="ECO:0000313" key="2">
    <source>
        <dbReference type="EMBL" id="SFS21498.1"/>
    </source>
</evidence>
<reference evidence="2 3" key="1">
    <citation type="submission" date="2016-10" db="EMBL/GenBank/DDBJ databases">
        <authorList>
            <person name="de Groot N.N."/>
        </authorList>
    </citation>
    <scope>NUCLEOTIDE SEQUENCE [LARGE SCALE GENOMIC DNA]</scope>
    <source>
        <strain evidence="2 3">DSM 21001</strain>
    </source>
</reference>
<evidence type="ECO:0000313" key="3">
    <source>
        <dbReference type="Proteomes" id="UP000199024"/>
    </source>
</evidence>
<evidence type="ECO:0000256" key="1">
    <source>
        <dbReference type="SAM" id="SignalP"/>
    </source>
</evidence>
<dbReference type="AlphaFoldDB" id="A0A1I6N133"/>
<sequence length="380" mass="41516">MRIFGLRAALAALVFAPAIACIAQEKPAPPPADVLIFTNGDQLTGKLVRALGGNVTFHSDMAGDITVSIDKIKGLRAAGNFAVLRKDAPITRQPVVPGSFAIEDGKLTIMVKSEPVETLPVKDVEYILDAAAYQHDIAAKQGILQGWNGVITGGATVVRSSSNGSTFNVGIALIRVQPMVDFLPKRNRTTANFTETYDQLTQEVPPPATTVKTSIMHADAERDEYIKPRFYYLGEVAFDHNFSQGLDLQQTYGGGFGWTPIQKPNQQLDLKADIHYEKQKFFSQDPAVVVTNQNLIGSTISEAYRRNLPRKIVFTQTANILPAFNNSDAYSANVSAILSAPVFKRLSLTVTTTDNFLNNPAPGYQKNSYQFITGVSYNLR</sequence>
<organism evidence="2 3">
    <name type="scientific">Granulicella pectinivorans</name>
    <dbReference type="NCBI Taxonomy" id="474950"/>
    <lineage>
        <taxon>Bacteria</taxon>
        <taxon>Pseudomonadati</taxon>
        <taxon>Acidobacteriota</taxon>
        <taxon>Terriglobia</taxon>
        <taxon>Terriglobales</taxon>
        <taxon>Acidobacteriaceae</taxon>
        <taxon>Granulicella</taxon>
    </lineage>
</organism>
<gene>
    <name evidence="2" type="ORF">SAMN05421771_4220</name>
</gene>
<dbReference type="InterPro" id="IPR007433">
    <property type="entry name" value="DUF481"/>
</dbReference>
<dbReference type="RefSeq" id="WP_089843562.1">
    <property type="nucleotide sequence ID" value="NZ_FOZL01000002.1"/>
</dbReference>
<keyword evidence="1" id="KW-0732">Signal</keyword>
<dbReference type="OrthoDB" id="116089at2"/>